<dbReference type="InterPro" id="IPR019734">
    <property type="entry name" value="TPR_rpt"/>
</dbReference>
<dbReference type="InterPro" id="IPR029044">
    <property type="entry name" value="Nucleotide-diphossugar_trans"/>
</dbReference>
<evidence type="ECO:0000259" key="1">
    <source>
        <dbReference type="Pfam" id="PF00535"/>
    </source>
</evidence>
<sequence length="365" mass="42745">MNTISLCMIVKNEEEVLKQCLESVNDICDEIIIVDTGSNDLTKTIAKEFTDKVIDFKWIDDFSAARNFAFSHATMDYILWLDADDVLLKEDQLKFKALKDVLHEGIDGVSMLYHIAFDEYGKPTFSYRRNRLVKRSKQFHWIGAVHEYLEVSGNIISADIAVTHKKSEKTRGTQSNRNLTIYENRLKKGEKFTPRDLFYYANELKDHGKFQKATIYYREFLATRKGWVEDEIRACINMAACYKKIGSEEKELESLVSSIQYDVPRPEVSCQIGDIYKGRKQFKKAIIWYLLAIEIEIDNDYGFTQISYATWYPHLQLCVCYWQIGEIEKSIKHNNKAKEYRPNDSQVKHNENFFKEYLANKAKLE</sequence>
<dbReference type="CDD" id="cd02511">
    <property type="entry name" value="Beta4Glucosyltransferase"/>
    <property type="match status" value="1"/>
</dbReference>
<name>A0A3D8PVJ4_9BACI</name>
<proteinExistence type="predicted"/>
<dbReference type="SUPFAM" id="SSF48452">
    <property type="entry name" value="TPR-like"/>
    <property type="match status" value="1"/>
</dbReference>
<dbReference type="SUPFAM" id="SSF53448">
    <property type="entry name" value="Nucleotide-diphospho-sugar transferases"/>
    <property type="match status" value="1"/>
</dbReference>
<dbReference type="SMART" id="SM00028">
    <property type="entry name" value="TPR"/>
    <property type="match status" value="3"/>
</dbReference>
<evidence type="ECO:0000313" key="2">
    <source>
        <dbReference type="EMBL" id="RDW19351.1"/>
    </source>
</evidence>
<evidence type="ECO:0000313" key="3">
    <source>
        <dbReference type="Proteomes" id="UP000256520"/>
    </source>
</evidence>
<dbReference type="InterPro" id="IPR001173">
    <property type="entry name" value="Glyco_trans_2-like"/>
</dbReference>
<feature type="domain" description="Glycosyltransferase 2-like" evidence="1">
    <location>
        <begin position="5"/>
        <end position="128"/>
    </location>
</feature>
<dbReference type="Pfam" id="PF00535">
    <property type="entry name" value="Glycos_transf_2"/>
    <property type="match status" value="1"/>
</dbReference>
<accession>A0A3D8PVJ4</accession>
<dbReference type="GO" id="GO:0016740">
    <property type="term" value="F:transferase activity"/>
    <property type="evidence" value="ECO:0007669"/>
    <property type="project" value="UniProtKB-KW"/>
</dbReference>
<dbReference type="InterPro" id="IPR011990">
    <property type="entry name" value="TPR-like_helical_dom_sf"/>
</dbReference>
<dbReference type="Pfam" id="PF13181">
    <property type="entry name" value="TPR_8"/>
    <property type="match status" value="1"/>
</dbReference>
<dbReference type="Proteomes" id="UP000256520">
    <property type="component" value="Unassembled WGS sequence"/>
</dbReference>
<reference evidence="3" key="1">
    <citation type="submission" date="2017-11" db="EMBL/GenBank/DDBJ databases">
        <authorList>
            <person name="Zhu W."/>
        </authorList>
    </citation>
    <scope>NUCLEOTIDE SEQUENCE [LARGE SCALE GENOMIC DNA]</scope>
    <source>
        <strain evidence="3">CAU 1051</strain>
    </source>
</reference>
<organism evidence="2 3">
    <name type="scientific">Oceanobacillus chungangensis</name>
    <dbReference type="NCBI Taxonomy" id="1229152"/>
    <lineage>
        <taxon>Bacteria</taxon>
        <taxon>Bacillati</taxon>
        <taxon>Bacillota</taxon>
        <taxon>Bacilli</taxon>
        <taxon>Bacillales</taxon>
        <taxon>Bacillaceae</taxon>
        <taxon>Oceanobacillus</taxon>
    </lineage>
</organism>
<dbReference type="AlphaFoldDB" id="A0A3D8PVJ4"/>
<gene>
    <name evidence="2" type="ORF">CWR45_07915</name>
</gene>
<dbReference type="Gene3D" id="3.90.550.10">
    <property type="entry name" value="Spore Coat Polysaccharide Biosynthesis Protein SpsA, Chain A"/>
    <property type="match status" value="1"/>
</dbReference>
<comment type="caution">
    <text evidence="2">The sequence shown here is derived from an EMBL/GenBank/DDBJ whole genome shotgun (WGS) entry which is preliminary data.</text>
</comment>
<protein>
    <submittedName>
        <fullName evidence="2">Glycosyl transferase</fullName>
    </submittedName>
</protein>
<keyword evidence="2" id="KW-0808">Transferase</keyword>
<keyword evidence="3" id="KW-1185">Reference proteome</keyword>
<dbReference type="RefSeq" id="WP_115749341.1">
    <property type="nucleotide sequence ID" value="NZ_PIOD01000007.1"/>
</dbReference>
<dbReference type="Gene3D" id="1.25.40.10">
    <property type="entry name" value="Tetratricopeptide repeat domain"/>
    <property type="match status" value="1"/>
</dbReference>
<dbReference type="PANTHER" id="PTHR43630">
    <property type="entry name" value="POLY-BETA-1,6-N-ACETYL-D-GLUCOSAMINE SYNTHASE"/>
    <property type="match status" value="1"/>
</dbReference>
<dbReference type="PANTHER" id="PTHR43630:SF2">
    <property type="entry name" value="GLYCOSYLTRANSFERASE"/>
    <property type="match status" value="1"/>
</dbReference>
<dbReference type="EMBL" id="PIOD01000007">
    <property type="protein sequence ID" value="RDW19351.1"/>
    <property type="molecule type" value="Genomic_DNA"/>
</dbReference>
<dbReference type="OrthoDB" id="9815923at2"/>